<dbReference type="PANTHER" id="PTHR48042">
    <property type="entry name" value="ABC TRANSPORTER G FAMILY MEMBER 11"/>
    <property type="match status" value="1"/>
</dbReference>
<dbReference type="PROSITE" id="PS50893">
    <property type="entry name" value="ABC_TRANSPORTER_2"/>
    <property type="match status" value="1"/>
</dbReference>
<dbReference type="InterPro" id="IPR043926">
    <property type="entry name" value="ABCG_dom"/>
</dbReference>
<feature type="transmembrane region" description="Helical" evidence="9">
    <location>
        <begin position="448"/>
        <end position="469"/>
    </location>
</feature>
<dbReference type="SUPFAM" id="SSF52540">
    <property type="entry name" value="P-loop containing nucleoside triphosphate hydrolases"/>
    <property type="match status" value="1"/>
</dbReference>
<gene>
    <name evidence="11" type="ORF">Fmac_005097</name>
</gene>
<dbReference type="GO" id="GO:0016020">
    <property type="term" value="C:membrane"/>
    <property type="evidence" value="ECO:0007669"/>
    <property type="project" value="UniProtKB-SubCell"/>
</dbReference>
<keyword evidence="7 9" id="KW-1133">Transmembrane helix</keyword>
<dbReference type="Pfam" id="PF00005">
    <property type="entry name" value="ABC_tran"/>
    <property type="match status" value="1"/>
</dbReference>
<keyword evidence="3" id="KW-0813">Transport</keyword>
<feature type="transmembrane region" description="Helical" evidence="9">
    <location>
        <begin position="381"/>
        <end position="408"/>
    </location>
</feature>
<evidence type="ECO:0000313" key="12">
    <source>
        <dbReference type="Proteomes" id="UP001603857"/>
    </source>
</evidence>
<dbReference type="AlphaFoldDB" id="A0ABD1N6S3"/>
<comment type="similarity">
    <text evidence="2">Belongs to the ABC transporter superfamily. ABCG family. Eye pigment precursor importer (TC 3.A.1.204) subfamily.</text>
</comment>
<keyword evidence="4 9" id="KW-0812">Transmembrane</keyword>
<dbReference type="EMBL" id="JBGMDY010000002">
    <property type="protein sequence ID" value="KAL2343812.1"/>
    <property type="molecule type" value="Genomic_DNA"/>
</dbReference>
<dbReference type="InterPro" id="IPR027417">
    <property type="entry name" value="P-loop_NTPase"/>
</dbReference>
<feature type="transmembrane region" description="Helical" evidence="9">
    <location>
        <begin position="539"/>
        <end position="557"/>
    </location>
</feature>
<dbReference type="PROSITE" id="PS00211">
    <property type="entry name" value="ABC_TRANSPORTER_1"/>
    <property type="match status" value="1"/>
</dbReference>
<evidence type="ECO:0000256" key="4">
    <source>
        <dbReference type="ARBA" id="ARBA00022692"/>
    </source>
</evidence>
<dbReference type="InterPro" id="IPR013525">
    <property type="entry name" value="ABC2_TM"/>
</dbReference>
<dbReference type="SMART" id="SM00382">
    <property type="entry name" value="AAA"/>
    <property type="match status" value="1"/>
</dbReference>
<keyword evidence="8 9" id="KW-0472">Membrane</keyword>
<evidence type="ECO:0000256" key="9">
    <source>
        <dbReference type="SAM" id="Phobius"/>
    </source>
</evidence>
<evidence type="ECO:0000256" key="5">
    <source>
        <dbReference type="ARBA" id="ARBA00022741"/>
    </source>
</evidence>
<evidence type="ECO:0000256" key="7">
    <source>
        <dbReference type="ARBA" id="ARBA00022989"/>
    </source>
</evidence>
<sequence>MACPHDEYVSCAYETKISSKSEVQQSALDSTVEMGDFRVPRKMNRGDQCEREREHVGVCLTWKDVWVSASNRKNGSRSILEGLTGYAKPGQLLAIMGPSGCGKSTLLDALAGRLDSNTSLSGEILINGHKQALSYGTSAYVTQDDTLLTTLTVGEAVHYSAQLQLPDTMSKNEKKERADFTIREMGLQDSINTRIGGWGCKGISGGQKRRVSICIEILTRPKLLFLDEPTSGLDSAASYYVMRRIAALAQNDHIQRTVIVSIHQPSSEVFQLFNNLCLLSSGKTIYFGPASAASEFFASNGFPCPALMNPSDHLLKTINKDFDQDIEVGLAGTRNIPTEEVIHILVSSYKSSERSQQVQSEVDILSNKVFERERQNGHYGVSAFVIGNTLSSIPYLLLVTLIPGAISYYLPGLQSGWEHFLYFIGVLFSSLMLVESLMMIVAGLVSNYLLGIITGAGIQGIMLLVNGFFRLPNDIPKPVWRYPLHFVAFHTFADQGMFKNEYEGLRFATNGVGNDYVSGEEVLRNIWQVDTSYSKWVDLAILVGMIVVYRVLFLGIVKIKEKVKPDVVSLLSCMSASPKRIIKVMENPNATPLR</sequence>
<dbReference type="Pfam" id="PF19055">
    <property type="entry name" value="ABC2_membrane_7"/>
    <property type="match status" value="1"/>
</dbReference>
<dbReference type="InterPro" id="IPR003593">
    <property type="entry name" value="AAA+_ATPase"/>
</dbReference>
<dbReference type="InterPro" id="IPR052215">
    <property type="entry name" value="Plant_ABCG"/>
</dbReference>
<evidence type="ECO:0000313" key="11">
    <source>
        <dbReference type="EMBL" id="KAL2343812.1"/>
    </source>
</evidence>
<dbReference type="Gene3D" id="3.40.50.300">
    <property type="entry name" value="P-loop containing nucleotide triphosphate hydrolases"/>
    <property type="match status" value="1"/>
</dbReference>
<keyword evidence="6" id="KW-0067">ATP-binding</keyword>
<protein>
    <recommendedName>
        <fullName evidence="10">ABC transporter domain-containing protein</fullName>
    </recommendedName>
</protein>
<comment type="caution">
    <text evidence="11">The sequence shown here is derived from an EMBL/GenBank/DDBJ whole genome shotgun (WGS) entry which is preliminary data.</text>
</comment>
<evidence type="ECO:0000259" key="10">
    <source>
        <dbReference type="PROSITE" id="PS50893"/>
    </source>
</evidence>
<comment type="subcellular location">
    <subcellularLocation>
        <location evidence="1">Membrane</location>
        <topology evidence="1">Multi-pass membrane protein</topology>
    </subcellularLocation>
</comment>
<evidence type="ECO:0000256" key="2">
    <source>
        <dbReference type="ARBA" id="ARBA00005814"/>
    </source>
</evidence>
<accession>A0ABD1N6S3</accession>
<dbReference type="FunFam" id="3.40.50.300:FF:001533">
    <property type="entry name" value="ABC transporter G family member 11"/>
    <property type="match status" value="1"/>
</dbReference>
<dbReference type="CDD" id="cd03213">
    <property type="entry name" value="ABCG_EPDR"/>
    <property type="match status" value="1"/>
</dbReference>
<dbReference type="GO" id="GO:0005524">
    <property type="term" value="F:ATP binding"/>
    <property type="evidence" value="ECO:0007669"/>
    <property type="project" value="UniProtKB-KW"/>
</dbReference>
<reference evidence="11 12" key="1">
    <citation type="submission" date="2024-08" db="EMBL/GenBank/DDBJ databases">
        <title>Insights into the chromosomal genome structure of Flemingia macrophylla.</title>
        <authorList>
            <person name="Ding Y."/>
            <person name="Zhao Y."/>
            <person name="Bi W."/>
            <person name="Wu M."/>
            <person name="Zhao G."/>
            <person name="Gong Y."/>
            <person name="Li W."/>
            <person name="Zhang P."/>
        </authorList>
    </citation>
    <scope>NUCLEOTIDE SEQUENCE [LARGE SCALE GENOMIC DNA]</scope>
    <source>
        <strain evidence="11">DYQJB</strain>
        <tissue evidence="11">Leaf</tissue>
    </source>
</reference>
<evidence type="ECO:0000256" key="1">
    <source>
        <dbReference type="ARBA" id="ARBA00004141"/>
    </source>
</evidence>
<keyword evidence="5" id="KW-0547">Nucleotide-binding</keyword>
<dbReference type="Pfam" id="PF01061">
    <property type="entry name" value="ABC2_membrane"/>
    <property type="match status" value="1"/>
</dbReference>
<name>A0ABD1N6S3_9FABA</name>
<evidence type="ECO:0000256" key="8">
    <source>
        <dbReference type="ARBA" id="ARBA00023136"/>
    </source>
</evidence>
<proteinExistence type="inferred from homology"/>
<keyword evidence="12" id="KW-1185">Reference proteome</keyword>
<dbReference type="Proteomes" id="UP001603857">
    <property type="component" value="Unassembled WGS sequence"/>
</dbReference>
<dbReference type="InterPro" id="IPR017871">
    <property type="entry name" value="ABC_transporter-like_CS"/>
</dbReference>
<evidence type="ECO:0000256" key="3">
    <source>
        <dbReference type="ARBA" id="ARBA00022448"/>
    </source>
</evidence>
<evidence type="ECO:0000256" key="6">
    <source>
        <dbReference type="ARBA" id="ARBA00022840"/>
    </source>
</evidence>
<organism evidence="11 12">
    <name type="scientific">Flemingia macrophylla</name>
    <dbReference type="NCBI Taxonomy" id="520843"/>
    <lineage>
        <taxon>Eukaryota</taxon>
        <taxon>Viridiplantae</taxon>
        <taxon>Streptophyta</taxon>
        <taxon>Embryophyta</taxon>
        <taxon>Tracheophyta</taxon>
        <taxon>Spermatophyta</taxon>
        <taxon>Magnoliopsida</taxon>
        <taxon>eudicotyledons</taxon>
        <taxon>Gunneridae</taxon>
        <taxon>Pentapetalae</taxon>
        <taxon>rosids</taxon>
        <taxon>fabids</taxon>
        <taxon>Fabales</taxon>
        <taxon>Fabaceae</taxon>
        <taxon>Papilionoideae</taxon>
        <taxon>50 kb inversion clade</taxon>
        <taxon>NPAAA clade</taxon>
        <taxon>indigoferoid/millettioid clade</taxon>
        <taxon>Phaseoleae</taxon>
        <taxon>Flemingia</taxon>
    </lineage>
</organism>
<feature type="domain" description="ABC transporter" evidence="10">
    <location>
        <begin position="60"/>
        <end position="306"/>
    </location>
</feature>
<feature type="transmembrane region" description="Helical" evidence="9">
    <location>
        <begin position="420"/>
        <end position="441"/>
    </location>
</feature>
<dbReference type="PANTHER" id="PTHR48042:SF2">
    <property type="entry name" value="TAURINE-TRANSPORTING ATPASE-RELATED"/>
    <property type="match status" value="1"/>
</dbReference>
<dbReference type="InterPro" id="IPR003439">
    <property type="entry name" value="ABC_transporter-like_ATP-bd"/>
</dbReference>